<organism evidence="1 2">
    <name type="scientific">Mesotoga infera</name>
    <dbReference type="NCBI Taxonomy" id="1236046"/>
    <lineage>
        <taxon>Bacteria</taxon>
        <taxon>Thermotogati</taxon>
        <taxon>Thermotogota</taxon>
        <taxon>Thermotogae</taxon>
        <taxon>Kosmotogales</taxon>
        <taxon>Kosmotogaceae</taxon>
        <taxon>Mesotoga</taxon>
    </lineage>
</organism>
<proteinExistence type="predicted"/>
<dbReference type="EMBL" id="LGGW01000031">
    <property type="protein sequence ID" value="KUK90513.1"/>
    <property type="molecule type" value="Genomic_DNA"/>
</dbReference>
<dbReference type="PATRIC" id="fig|1236046.5.peg.1781"/>
<protein>
    <submittedName>
        <fullName evidence="1">Uncharacterized protein</fullName>
    </submittedName>
</protein>
<dbReference type="Proteomes" id="UP000055014">
    <property type="component" value="Unassembled WGS sequence"/>
</dbReference>
<name>A0A101I8C0_9BACT</name>
<gene>
    <name evidence="1" type="ORF">XE02_0516</name>
</gene>
<evidence type="ECO:0000313" key="1">
    <source>
        <dbReference type="EMBL" id="KUK90513.1"/>
    </source>
</evidence>
<sequence>MDRSKKQYRAETNKEKVLDNISGHDALFILKALAKEDRSIAKRIEEIALEYLRDIDVENVASQVYYALEGIEVEDLWEQSGSMRYGYVEPSERAWEMFEEALEPFTSELNKYLDLSLDNEAKNYCMGILKGINRFGKESTSQFKDWAEDAPDEFFERVLDDWKKGCKTPEHIQEMEDFIKRGLGN</sequence>
<comment type="caution">
    <text evidence="1">The sequence shown here is derived from an EMBL/GenBank/DDBJ whole genome shotgun (WGS) entry which is preliminary data.</text>
</comment>
<reference evidence="2" key="1">
    <citation type="journal article" date="2015" name="MBio">
        <title>Genome-Resolved Metagenomic Analysis Reveals Roles for Candidate Phyla and Other Microbial Community Members in Biogeochemical Transformations in Oil Reservoirs.</title>
        <authorList>
            <person name="Hu P."/>
            <person name="Tom L."/>
            <person name="Singh A."/>
            <person name="Thomas B.C."/>
            <person name="Baker B.J."/>
            <person name="Piceno Y.M."/>
            <person name="Andersen G.L."/>
            <person name="Banfield J.F."/>
        </authorList>
    </citation>
    <scope>NUCLEOTIDE SEQUENCE [LARGE SCALE GENOMIC DNA]</scope>
</reference>
<evidence type="ECO:0000313" key="2">
    <source>
        <dbReference type="Proteomes" id="UP000055014"/>
    </source>
</evidence>
<dbReference type="AlphaFoldDB" id="A0A101I8C0"/>
<accession>A0A101I8C0</accession>